<dbReference type="CDD" id="cd04301">
    <property type="entry name" value="NAT_SF"/>
    <property type="match status" value="1"/>
</dbReference>
<dbReference type="SUPFAM" id="SSF55729">
    <property type="entry name" value="Acyl-CoA N-acyltransferases (Nat)"/>
    <property type="match status" value="1"/>
</dbReference>
<protein>
    <submittedName>
        <fullName evidence="2">GNAT family N-acetyltransferase</fullName>
    </submittedName>
</protein>
<dbReference type="GO" id="GO:0016747">
    <property type="term" value="F:acyltransferase activity, transferring groups other than amino-acyl groups"/>
    <property type="evidence" value="ECO:0007669"/>
    <property type="project" value="InterPro"/>
</dbReference>
<feature type="domain" description="N-acetyltransferase" evidence="1">
    <location>
        <begin position="1"/>
        <end position="169"/>
    </location>
</feature>
<reference evidence="2" key="1">
    <citation type="submission" date="2020-10" db="EMBL/GenBank/DDBJ databases">
        <authorList>
            <person name="Gilroy R."/>
        </authorList>
    </citation>
    <scope>NUCLEOTIDE SEQUENCE</scope>
    <source>
        <strain evidence="2">ChiSxjej2B14-8506</strain>
    </source>
</reference>
<dbReference type="EMBL" id="DVNK01000027">
    <property type="protein sequence ID" value="HIU46405.1"/>
    <property type="molecule type" value="Genomic_DNA"/>
</dbReference>
<name>A0A9D1LQY0_9FIRM</name>
<organism evidence="2 3">
    <name type="scientific">Candidatus Fimadaptatus faecigallinarum</name>
    <dbReference type="NCBI Taxonomy" id="2840814"/>
    <lineage>
        <taxon>Bacteria</taxon>
        <taxon>Bacillati</taxon>
        <taxon>Bacillota</taxon>
        <taxon>Clostridia</taxon>
        <taxon>Eubacteriales</taxon>
        <taxon>Candidatus Fimadaptatus</taxon>
    </lineage>
</organism>
<dbReference type="InterPro" id="IPR000182">
    <property type="entry name" value="GNAT_dom"/>
</dbReference>
<evidence type="ECO:0000259" key="1">
    <source>
        <dbReference type="PROSITE" id="PS51186"/>
    </source>
</evidence>
<comment type="caution">
    <text evidence="2">The sequence shown here is derived from an EMBL/GenBank/DDBJ whole genome shotgun (WGS) entry which is preliminary data.</text>
</comment>
<dbReference type="PANTHER" id="PTHR39173">
    <property type="entry name" value="ACETYLTRANSFERASE"/>
    <property type="match status" value="1"/>
</dbReference>
<evidence type="ECO:0000313" key="3">
    <source>
        <dbReference type="Proteomes" id="UP000824123"/>
    </source>
</evidence>
<dbReference type="Proteomes" id="UP000824123">
    <property type="component" value="Unassembled WGS sequence"/>
</dbReference>
<evidence type="ECO:0000313" key="2">
    <source>
        <dbReference type="EMBL" id="HIU46405.1"/>
    </source>
</evidence>
<accession>A0A9D1LQY0</accession>
<dbReference type="Pfam" id="PF13302">
    <property type="entry name" value="Acetyltransf_3"/>
    <property type="match status" value="1"/>
</dbReference>
<sequence length="171" mass="19462">MVRLIEPSAEYLDSYIEAYDENAVAGITAHRFRDARKEDVLARFDAYAHERDLPPNRVGAHFYWLVDDARGRFLGEISVRHRLTEALRRYAGHIGYGVRASEQGKGYGTLMLKLALERARELGIKQVLITCDDDNMASARVIEKNGLALQDRIVNEVDGKQIVTRRYIGQL</sequence>
<reference evidence="2" key="2">
    <citation type="journal article" date="2021" name="PeerJ">
        <title>Extensive microbial diversity within the chicken gut microbiome revealed by metagenomics and culture.</title>
        <authorList>
            <person name="Gilroy R."/>
            <person name="Ravi A."/>
            <person name="Getino M."/>
            <person name="Pursley I."/>
            <person name="Horton D.L."/>
            <person name="Alikhan N.F."/>
            <person name="Baker D."/>
            <person name="Gharbi K."/>
            <person name="Hall N."/>
            <person name="Watson M."/>
            <person name="Adriaenssens E.M."/>
            <person name="Foster-Nyarko E."/>
            <person name="Jarju S."/>
            <person name="Secka A."/>
            <person name="Antonio M."/>
            <person name="Oren A."/>
            <person name="Chaudhuri R.R."/>
            <person name="La Ragione R."/>
            <person name="Hildebrand F."/>
            <person name="Pallen M.J."/>
        </authorList>
    </citation>
    <scope>NUCLEOTIDE SEQUENCE</scope>
    <source>
        <strain evidence="2">ChiSxjej2B14-8506</strain>
    </source>
</reference>
<gene>
    <name evidence="2" type="ORF">IAC59_04025</name>
</gene>
<dbReference type="Gene3D" id="3.40.630.30">
    <property type="match status" value="1"/>
</dbReference>
<proteinExistence type="predicted"/>
<dbReference type="PANTHER" id="PTHR39173:SF1">
    <property type="entry name" value="ACETYLTRANSFERASE"/>
    <property type="match status" value="1"/>
</dbReference>
<dbReference type="InterPro" id="IPR016181">
    <property type="entry name" value="Acyl_CoA_acyltransferase"/>
</dbReference>
<dbReference type="PROSITE" id="PS51186">
    <property type="entry name" value="GNAT"/>
    <property type="match status" value="1"/>
</dbReference>
<dbReference type="AlphaFoldDB" id="A0A9D1LQY0"/>